<organism evidence="1 2">
    <name type="scientific">Thalictrum thalictroides</name>
    <name type="common">Rue-anemone</name>
    <name type="synonym">Anemone thalictroides</name>
    <dbReference type="NCBI Taxonomy" id="46969"/>
    <lineage>
        <taxon>Eukaryota</taxon>
        <taxon>Viridiplantae</taxon>
        <taxon>Streptophyta</taxon>
        <taxon>Embryophyta</taxon>
        <taxon>Tracheophyta</taxon>
        <taxon>Spermatophyta</taxon>
        <taxon>Magnoliopsida</taxon>
        <taxon>Ranunculales</taxon>
        <taxon>Ranunculaceae</taxon>
        <taxon>Thalictroideae</taxon>
        <taxon>Thalictrum</taxon>
    </lineage>
</organism>
<evidence type="ECO:0000313" key="1">
    <source>
        <dbReference type="EMBL" id="KAF5202941.1"/>
    </source>
</evidence>
<gene>
    <name evidence="1" type="ORF">FRX31_007472</name>
</gene>
<keyword evidence="2" id="KW-1185">Reference proteome</keyword>
<reference evidence="1 2" key="1">
    <citation type="submission" date="2020-06" db="EMBL/GenBank/DDBJ databases">
        <title>Transcriptomic and genomic resources for Thalictrum thalictroides and T. hernandezii: Facilitating candidate gene discovery in an emerging model plant lineage.</title>
        <authorList>
            <person name="Arias T."/>
            <person name="Riano-Pachon D.M."/>
            <person name="Di Stilio V.S."/>
        </authorList>
    </citation>
    <scope>NUCLEOTIDE SEQUENCE [LARGE SCALE GENOMIC DNA]</scope>
    <source>
        <strain evidence="2">cv. WT478/WT964</strain>
        <tissue evidence="1">Leaves</tissue>
    </source>
</reference>
<protein>
    <submittedName>
        <fullName evidence="1">Uncharacterized protein</fullName>
    </submittedName>
</protein>
<feature type="non-terminal residue" evidence="1">
    <location>
        <position position="50"/>
    </location>
</feature>
<dbReference type="Proteomes" id="UP000554482">
    <property type="component" value="Unassembled WGS sequence"/>
</dbReference>
<evidence type="ECO:0000313" key="2">
    <source>
        <dbReference type="Proteomes" id="UP000554482"/>
    </source>
</evidence>
<proteinExistence type="predicted"/>
<sequence>MLSKLDVADNRALGLFSGNICQQFSDLCSLPQYLQMDLDLSPLPAVIAVD</sequence>
<dbReference type="EMBL" id="JABWDY010007444">
    <property type="protein sequence ID" value="KAF5202941.1"/>
    <property type="molecule type" value="Genomic_DNA"/>
</dbReference>
<dbReference type="AlphaFoldDB" id="A0A7J6WZQ2"/>
<accession>A0A7J6WZQ2</accession>
<comment type="caution">
    <text evidence="1">The sequence shown here is derived from an EMBL/GenBank/DDBJ whole genome shotgun (WGS) entry which is preliminary data.</text>
</comment>
<name>A0A7J6WZQ2_THATH</name>